<dbReference type="Proteomes" id="UP000564385">
    <property type="component" value="Unassembled WGS sequence"/>
</dbReference>
<name>A0A852VE99_9BACT</name>
<dbReference type="EMBL" id="JACCCU010000001">
    <property type="protein sequence ID" value="NYF88784.1"/>
    <property type="molecule type" value="Genomic_DNA"/>
</dbReference>
<evidence type="ECO:0000313" key="8">
    <source>
        <dbReference type="Proteomes" id="UP000564385"/>
    </source>
</evidence>
<dbReference type="GO" id="GO:0009279">
    <property type="term" value="C:cell outer membrane"/>
    <property type="evidence" value="ECO:0007669"/>
    <property type="project" value="UniProtKB-SubCell"/>
</dbReference>
<feature type="region of interest" description="Disordered" evidence="4">
    <location>
        <begin position="874"/>
        <end position="917"/>
    </location>
</feature>
<dbReference type="Pfam" id="PF25183">
    <property type="entry name" value="OMP_b-brl_4"/>
    <property type="match status" value="1"/>
</dbReference>
<evidence type="ECO:0000259" key="6">
    <source>
        <dbReference type="Pfam" id="PF25183"/>
    </source>
</evidence>
<dbReference type="InterPro" id="IPR036942">
    <property type="entry name" value="Beta-barrel_TonB_sf"/>
</dbReference>
<feature type="chain" id="PRO_5032887411" description="TonB-dependent transporter Oar-like beta-barrel domain-containing protein" evidence="5">
    <location>
        <begin position="25"/>
        <end position="982"/>
    </location>
</feature>
<sequence>MSFRAGLRFVLLFLVAWMPVVTSAQQTGATVHGLVADPESAVIPGATVTLTPASGKPLMTQSQSDGSYMLQGVPAGTYSVTVTMPGFASYVKLGVRIAAGQNLALDAKMAIEEQKQQVNVNAQGAQVSVDSDSNASSTVIKGKDLEALSDDPDELSSELTALAGPAAGPNGGQIYVDGFTGGQLPPKSSIREIRINQNPFSAQYDKLGYGRVEVFTKPGTDKFHGSLSVQGGDNAFNTSNPFLGASNTQPPYYTTFILGSVSGPINRFSSFTVGGSHRTIQDNNIVNPSGFYASSASSLTPCSPGDLSCSYFSSYPESARAVSHPQTRSDVSPRVDFALGEKNTLTVRYQYNVNGQQNNGIGNTNLPTAGYNTETTENTVQISDTQILSPRVINETRFEYQRDYSTQDPVSTDPTLSVQGIFTSGGSSLGTQRSTSTHLEVQNYSSIALAKNFIRFGVRVRTTNESLSSNAGLNGTFTYSYLLDPCTDPNPSIKRPSNCNAQATKPCDALNAGISSYQCGLPGQYAATAINKLEVDGRLTDVGFYAEDDWKPRGNLTITYGIRLEAQNVINSGHDFAPRASFAYGIPRGSGKSPTTVVRGGFGIFYDRFTLANYLTTLQENGVNQVTSTVINPGAVCTPENPANCGASVANKITTYGLGNGIRSSYTMQEAVGVDQQLGRAATMSVNYLYARGDHQYLSRNFIVDNGFDQQFQSGGVYKENQLLINGNARLKKLTLFGFYSLNLADANTSGAGFFPTSNTDTKVDYGRASFAHASFGVVGGSWQLPYSFTASPFIIAQSGTPYNLTTGLDPAGTSIYNQRPFFASGDSGACRVSSAFSSTQTGSLTPVPINYCNGPANFTFNLRASRTFGFGEKTRSAASATSGSGPGGPVGGPGGGPGGGPRAGGPGGVRGGFGPQGASSGHRYTFTLGAQAFNLFNVIPYGTPTSSLSSPRFGQFTTLAAGPFSSATASRRITLQATFNF</sequence>
<evidence type="ECO:0000256" key="3">
    <source>
        <dbReference type="ARBA" id="ARBA00023237"/>
    </source>
</evidence>
<dbReference type="GO" id="GO:0030246">
    <property type="term" value="F:carbohydrate binding"/>
    <property type="evidence" value="ECO:0007669"/>
    <property type="project" value="InterPro"/>
</dbReference>
<reference evidence="7 8" key="1">
    <citation type="submission" date="2020-07" db="EMBL/GenBank/DDBJ databases">
        <title>Genomic Encyclopedia of Type Strains, Phase IV (KMG-V): Genome sequencing to study the core and pangenomes of soil and plant-associated prokaryotes.</title>
        <authorList>
            <person name="Whitman W."/>
        </authorList>
    </citation>
    <scope>NUCLEOTIDE SEQUENCE [LARGE SCALE GENOMIC DNA]</scope>
    <source>
        <strain evidence="7 8">M8UP22</strain>
    </source>
</reference>
<feature type="domain" description="TonB-dependent transporter Oar-like beta-barrel" evidence="6">
    <location>
        <begin position="324"/>
        <end position="572"/>
    </location>
</feature>
<evidence type="ECO:0000313" key="7">
    <source>
        <dbReference type="EMBL" id="NYF88784.1"/>
    </source>
</evidence>
<keyword evidence="2" id="KW-0472">Membrane</keyword>
<dbReference type="SUPFAM" id="SSF49452">
    <property type="entry name" value="Starch-binding domain-like"/>
    <property type="match status" value="1"/>
</dbReference>
<dbReference type="InterPro" id="IPR057601">
    <property type="entry name" value="Oar-like_b-barrel"/>
</dbReference>
<evidence type="ECO:0000256" key="4">
    <source>
        <dbReference type="SAM" id="MobiDB-lite"/>
    </source>
</evidence>
<dbReference type="SUPFAM" id="SSF56935">
    <property type="entry name" value="Porins"/>
    <property type="match status" value="1"/>
</dbReference>
<feature type="compositionally biased region" description="Polar residues" evidence="4">
    <location>
        <begin position="130"/>
        <end position="139"/>
    </location>
</feature>
<feature type="region of interest" description="Disordered" evidence="4">
    <location>
        <begin position="129"/>
        <end position="154"/>
    </location>
</feature>
<dbReference type="InterPro" id="IPR013784">
    <property type="entry name" value="Carb-bd-like_fold"/>
</dbReference>
<keyword evidence="3" id="KW-0998">Cell outer membrane</keyword>
<gene>
    <name evidence="7" type="ORF">HDF08_000851</name>
</gene>
<evidence type="ECO:0000256" key="2">
    <source>
        <dbReference type="ARBA" id="ARBA00023136"/>
    </source>
</evidence>
<dbReference type="Pfam" id="PF13620">
    <property type="entry name" value="CarboxypepD_reg"/>
    <property type="match status" value="1"/>
</dbReference>
<comment type="subcellular location">
    <subcellularLocation>
        <location evidence="1">Cell outer membrane</location>
    </subcellularLocation>
</comment>
<keyword evidence="5" id="KW-0732">Signal</keyword>
<evidence type="ECO:0000256" key="1">
    <source>
        <dbReference type="ARBA" id="ARBA00004442"/>
    </source>
</evidence>
<dbReference type="Gene3D" id="2.60.40.1120">
    <property type="entry name" value="Carboxypeptidase-like, regulatory domain"/>
    <property type="match status" value="1"/>
</dbReference>
<comment type="caution">
    <text evidence="7">The sequence shown here is derived from an EMBL/GenBank/DDBJ whole genome shotgun (WGS) entry which is preliminary data.</text>
</comment>
<protein>
    <recommendedName>
        <fullName evidence="6">TonB-dependent transporter Oar-like beta-barrel domain-containing protein</fullName>
    </recommendedName>
</protein>
<feature type="signal peptide" evidence="5">
    <location>
        <begin position="1"/>
        <end position="24"/>
    </location>
</feature>
<proteinExistence type="predicted"/>
<evidence type="ECO:0000256" key="5">
    <source>
        <dbReference type="SAM" id="SignalP"/>
    </source>
</evidence>
<accession>A0A852VE99</accession>
<feature type="compositionally biased region" description="Gly residues" evidence="4">
    <location>
        <begin position="885"/>
        <end position="916"/>
    </location>
</feature>
<dbReference type="Gene3D" id="2.40.170.20">
    <property type="entry name" value="TonB-dependent receptor, beta-barrel domain"/>
    <property type="match status" value="1"/>
</dbReference>
<dbReference type="AlphaFoldDB" id="A0A852VE99"/>
<organism evidence="7 8">
    <name type="scientific">Tunturiibacter lichenicola</name>
    <dbReference type="NCBI Taxonomy" id="2051959"/>
    <lineage>
        <taxon>Bacteria</taxon>
        <taxon>Pseudomonadati</taxon>
        <taxon>Acidobacteriota</taxon>
        <taxon>Terriglobia</taxon>
        <taxon>Terriglobales</taxon>
        <taxon>Acidobacteriaceae</taxon>
        <taxon>Tunturiibacter</taxon>
    </lineage>
</organism>